<dbReference type="PANTHER" id="PTHR31057:SF0">
    <property type="entry name" value="E3 UFM1-PROTEIN LIGASE 1"/>
    <property type="match status" value="1"/>
</dbReference>
<keyword evidence="4" id="KW-1185">Reference proteome</keyword>
<evidence type="ECO:0000313" key="4">
    <source>
        <dbReference type="Proteomes" id="UP000031737"/>
    </source>
</evidence>
<dbReference type="InterPro" id="IPR018611">
    <property type="entry name" value="Ufl1"/>
</dbReference>
<gene>
    <name evidence="3" type="ORF">TRSC58_01956</name>
</gene>
<feature type="domain" description="E3 UFM1-protein ligase 1-like N-terminal" evidence="2">
    <location>
        <begin position="5"/>
        <end position="272"/>
    </location>
</feature>
<dbReference type="Pfam" id="PF09743">
    <property type="entry name" value="E3_UFM1_ligase"/>
    <property type="match status" value="1"/>
</dbReference>
<protein>
    <recommendedName>
        <fullName evidence="2">E3 UFM1-protein ligase 1-like N-terminal domain-containing protein</fullName>
    </recommendedName>
</protein>
<dbReference type="GO" id="GO:1990592">
    <property type="term" value="P:protein K69-linked ufmylation"/>
    <property type="evidence" value="ECO:0007669"/>
    <property type="project" value="TreeGrafter"/>
</dbReference>
<evidence type="ECO:0000313" key="3">
    <source>
        <dbReference type="EMBL" id="ESL10314.1"/>
    </source>
</evidence>
<dbReference type="GO" id="GO:0061666">
    <property type="term" value="F:UFM1 ligase activity"/>
    <property type="evidence" value="ECO:0007669"/>
    <property type="project" value="InterPro"/>
</dbReference>
<dbReference type="EMBL" id="AUPL01001956">
    <property type="protein sequence ID" value="ESL10314.1"/>
    <property type="molecule type" value="Genomic_DNA"/>
</dbReference>
<comment type="caution">
    <text evidence="3">The sequence shown here is derived from an EMBL/GenBank/DDBJ whole genome shotgun (WGS) entry which is preliminary data.</text>
</comment>
<feature type="compositionally biased region" description="Low complexity" evidence="1">
    <location>
        <begin position="282"/>
        <end position="293"/>
    </location>
</feature>
<organism evidence="3 4">
    <name type="scientific">Trypanosoma rangeli SC58</name>
    <dbReference type="NCBI Taxonomy" id="429131"/>
    <lineage>
        <taxon>Eukaryota</taxon>
        <taxon>Discoba</taxon>
        <taxon>Euglenozoa</taxon>
        <taxon>Kinetoplastea</taxon>
        <taxon>Metakinetoplastina</taxon>
        <taxon>Trypanosomatida</taxon>
        <taxon>Trypanosomatidae</taxon>
        <taxon>Trypanosoma</taxon>
        <taxon>Herpetosoma</taxon>
    </lineage>
</organism>
<dbReference type="GO" id="GO:0032434">
    <property type="term" value="P:regulation of proteasomal ubiquitin-dependent protein catabolic process"/>
    <property type="evidence" value="ECO:0007669"/>
    <property type="project" value="TreeGrafter"/>
</dbReference>
<dbReference type="AlphaFoldDB" id="A0A061J615"/>
<name>A0A061J615_TRYRA</name>
<dbReference type="Proteomes" id="UP000031737">
    <property type="component" value="Unassembled WGS sequence"/>
</dbReference>
<dbReference type="OrthoDB" id="10258297at2759"/>
<evidence type="ECO:0000259" key="2">
    <source>
        <dbReference type="Pfam" id="PF09743"/>
    </source>
</evidence>
<dbReference type="GO" id="GO:0034976">
    <property type="term" value="P:response to endoplasmic reticulum stress"/>
    <property type="evidence" value="ECO:0007669"/>
    <property type="project" value="TreeGrafter"/>
</dbReference>
<sequence length="741" mass="82727">MCDTELSELVKKFQAIQRQEVPNQIGERNVVEIINVLRKNKMVDLLHTVDGKEYLTWDQLRREVVDEIAVNGGRMNVVDLPGCLNVHVTYIERVLPEVLEDPAIRIESGELMTDDYLDSAVRAAADVLNEQGFLDIAEFAKTHRFSSIFAQGLLMKAVESRRLRAIAEGNAIYTEQFVHAQKVILRAGLMAVTRPVNLTVFFERHNLFLPLMDSVVEAVRSEVPGKVEGVIYVPTCFEVTRAEEVENVYFSNGFIDYTQLHRHGIPQAKEFLLGRYNPALGETTVSPTTTTGTEPRKRRGRRNQNTEVSVESAPVARTERYPNAGHALSNCFVSDRFLANLIALEDLAQGDSLALDLTVHLPSAVDFEKDSDILLRRLRELHPIINSCAILDGGVLIHESTLDKVKTRLHAVFEEVLKQRGDKKPKKTLERTVFGEEQEHVFMRVLAEVTGLALEEYSQALEDLSSQWMDVARDIYDELVAAAEQNASVDLKRTRSKLQLSLGLAWVQLFVVFKGVAWCSSQLDVVASTAINRHVLNARGLPMVRDILLNESLDAAETFERVSELLMLEQPTGAVLHKALRLFPEKRRSALLPVVEAANGKSVENFINLLQEMCTTGQLAISSFHQPNKKVERETLAAVKRELQERVEKATFGADPAHNGALFALICSLLLHTQLHVYVELPGRAVGGVVTLLVKETTAAALSGVLRDAHELITSAFSGKELSAESLVKLEELRRMSLERA</sequence>
<evidence type="ECO:0000256" key="1">
    <source>
        <dbReference type="SAM" id="MobiDB-lite"/>
    </source>
</evidence>
<accession>A0A061J615</accession>
<dbReference type="VEuPathDB" id="TriTrypDB:TRSC58_01956"/>
<reference evidence="3 4" key="1">
    <citation type="submission" date="2013-07" db="EMBL/GenBank/DDBJ databases">
        <authorList>
            <person name="Stoco P.H."/>
            <person name="Wagner G."/>
            <person name="Gerber A."/>
            <person name="Zaha A."/>
            <person name="Thompson C."/>
            <person name="Bartholomeu D.C."/>
            <person name="Luckemeyer D.D."/>
            <person name="Bahia D."/>
            <person name="Loreto E."/>
            <person name="Prestes E.B."/>
            <person name="Lima F.M."/>
            <person name="Rodrigues-Luiz G."/>
            <person name="Vallejo G.A."/>
            <person name="Filho J.F."/>
            <person name="Monteiro K.M."/>
            <person name="Tyler K.M."/>
            <person name="de Almeida L.G."/>
            <person name="Ortiz M.F."/>
            <person name="Siervo M.A."/>
            <person name="de Moraes M.H."/>
            <person name="Cunha O.L."/>
            <person name="Mendonca-Neto R."/>
            <person name="Silva R."/>
            <person name="Teixeira S.M."/>
            <person name="Murta S.M."/>
            <person name="Sincero T.C."/>
            <person name="Mendes T.A."/>
            <person name="Urmenyi T.P."/>
            <person name="Silva V.G."/>
            <person name="da Rocha W.D."/>
            <person name="Andersson B."/>
            <person name="Romanha A.J."/>
            <person name="Steindel M."/>
            <person name="de Vasconcelos A.T."/>
            <person name="Grisard E.C."/>
        </authorList>
    </citation>
    <scope>NUCLEOTIDE SEQUENCE [LARGE SCALE GENOMIC DNA]</scope>
    <source>
        <strain evidence="3 4">SC58</strain>
    </source>
</reference>
<dbReference type="GO" id="GO:0005789">
    <property type="term" value="C:endoplasmic reticulum membrane"/>
    <property type="evidence" value="ECO:0007669"/>
    <property type="project" value="TreeGrafter"/>
</dbReference>
<proteinExistence type="predicted"/>
<dbReference type="PANTHER" id="PTHR31057">
    <property type="entry name" value="E3 UFM1-PROTEIN LIGASE 1"/>
    <property type="match status" value="1"/>
</dbReference>
<dbReference type="InterPro" id="IPR056579">
    <property type="entry name" value="Ufl1_N"/>
</dbReference>
<feature type="region of interest" description="Disordered" evidence="1">
    <location>
        <begin position="282"/>
        <end position="313"/>
    </location>
</feature>